<name>A0A439CZ92_9PEZI</name>
<keyword evidence="2" id="KW-0812">Transmembrane</keyword>
<accession>A0A439CZ92</accession>
<reference evidence="3 4" key="1">
    <citation type="submission" date="2018-12" db="EMBL/GenBank/DDBJ databases">
        <title>Draft genome sequence of Xylaria grammica IHI A82.</title>
        <authorList>
            <person name="Buettner E."/>
            <person name="Kellner H."/>
        </authorList>
    </citation>
    <scope>NUCLEOTIDE SEQUENCE [LARGE SCALE GENOMIC DNA]</scope>
    <source>
        <strain evidence="3 4">IHI A82</strain>
    </source>
</reference>
<dbReference type="AlphaFoldDB" id="A0A439CZ92"/>
<keyword evidence="2" id="KW-1133">Transmembrane helix</keyword>
<keyword evidence="4" id="KW-1185">Reference proteome</keyword>
<feature type="transmembrane region" description="Helical" evidence="2">
    <location>
        <begin position="246"/>
        <end position="269"/>
    </location>
</feature>
<dbReference type="Proteomes" id="UP000286045">
    <property type="component" value="Unassembled WGS sequence"/>
</dbReference>
<evidence type="ECO:0000313" key="3">
    <source>
        <dbReference type="EMBL" id="RWA07529.1"/>
    </source>
</evidence>
<evidence type="ECO:0000313" key="4">
    <source>
        <dbReference type="Proteomes" id="UP000286045"/>
    </source>
</evidence>
<evidence type="ECO:0000256" key="2">
    <source>
        <dbReference type="SAM" id="Phobius"/>
    </source>
</evidence>
<evidence type="ECO:0000256" key="1">
    <source>
        <dbReference type="SAM" id="MobiDB-lite"/>
    </source>
</evidence>
<comment type="caution">
    <text evidence="3">The sequence shown here is derived from an EMBL/GenBank/DDBJ whole genome shotgun (WGS) entry which is preliminary data.</text>
</comment>
<gene>
    <name evidence="3" type="ORF">EKO27_g7568</name>
</gene>
<protein>
    <submittedName>
        <fullName evidence="3">Uncharacterized protein</fullName>
    </submittedName>
</protein>
<keyword evidence="2" id="KW-0472">Membrane</keyword>
<feature type="transmembrane region" description="Helical" evidence="2">
    <location>
        <begin position="281"/>
        <end position="299"/>
    </location>
</feature>
<organism evidence="3 4">
    <name type="scientific">Xylaria grammica</name>
    <dbReference type="NCBI Taxonomy" id="363999"/>
    <lineage>
        <taxon>Eukaryota</taxon>
        <taxon>Fungi</taxon>
        <taxon>Dikarya</taxon>
        <taxon>Ascomycota</taxon>
        <taxon>Pezizomycotina</taxon>
        <taxon>Sordariomycetes</taxon>
        <taxon>Xylariomycetidae</taxon>
        <taxon>Xylariales</taxon>
        <taxon>Xylariaceae</taxon>
        <taxon>Xylaria</taxon>
    </lineage>
</organism>
<proteinExistence type="predicted"/>
<feature type="region of interest" description="Disordered" evidence="1">
    <location>
        <begin position="1"/>
        <end position="20"/>
    </location>
</feature>
<dbReference type="EMBL" id="RYZI01000252">
    <property type="protein sequence ID" value="RWA07529.1"/>
    <property type="molecule type" value="Genomic_DNA"/>
</dbReference>
<sequence>MSPKVDSRASKPTRSAWSRDVRPNTLGVTYSRRSYFYDREFSDSIVRPTDNDPNATQFNRLLRVRMRASPAFGPVDPLRDSWILSTRGRVLQSAGGDDDDGGVYELHSCAPAHTPTVVAQAVSEPRAAIPNLDVQAIAQGVVFAADLFVRMSEMYQRIRDRERNGEWSENEGADELFSLDLDPYHLEAGPPRRSRPNPRVPPQRARHILPARKVTPVQAQEHTAGSSATSMQTRSLLTPLPAGKRICYYLIATVIFGIAASFGIAVWWTQSLGDASAGFTIGGYVIAVDALIIAIVGAVHRPGCRCWKA</sequence>